<dbReference type="GO" id="GO:0006935">
    <property type="term" value="P:chemotaxis"/>
    <property type="evidence" value="ECO:0007669"/>
    <property type="project" value="UniProtKB-KW"/>
</dbReference>
<sequence>MAAPMTVNEKSKLPKVLIIVLIVILLMTTMVFGYIAFNSSGPNFDINKLIKPNKEEDVLLNEFVVNLKSENNRKNYLKLQIALMCNEESDKAIIESNVNKIRDRVVNILLDKTSSDILEGDNIKNLKGELKEEINLALKDELVKEVYITDLVVQ</sequence>
<accession>A0A926EXJ8</accession>
<evidence type="ECO:0000256" key="9">
    <source>
        <dbReference type="ARBA" id="ARBA00023136"/>
    </source>
</evidence>
<organism evidence="11 12">
    <name type="scientific">Paratissierella segnis</name>
    <dbReference type="NCBI Taxonomy" id="2763679"/>
    <lineage>
        <taxon>Bacteria</taxon>
        <taxon>Bacillati</taxon>
        <taxon>Bacillota</taxon>
        <taxon>Tissierellia</taxon>
        <taxon>Tissierellales</taxon>
        <taxon>Tissierellaceae</taxon>
        <taxon>Paratissierella</taxon>
    </lineage>
</organism>
<dbReference type="PANTHER" id="PTHR35091:SF2">
    <property type="entry name" value="FLAGELLAR PROTEIN FLIL"/>
    <property type="match status" value="1"/>
</dbReference>
<evidence type="ECO:0000256" key="10">
    <source>
        <dbReference type="RuleBase" id="RU364125"/>
    </source>
</evidence>
<comment type="subcellular location">
    <subcellularLocation>
        <location evidence="2">Cell membrane</location>
        <topology evidence="2">Single-pass membrane protein</topology>
    </subcellularLocation>
</comment>
<dbReference type="GO" id="GO:0005886">
    <property type="term" value="C:plasma membrane"/>
    <property type="evidence" value="ECO:0007669"/>
    <property type="project" value="UniProtKB-SubCell"/>
</dbReference>
<keyword evidence="11" id="KW-0969">Cilium</keyword>
<dbReference type="AlphaFoldDB" id="A0A926EXJ8"/>
<keyword evidence="6 10" id="KW-0812">Transmembrane</keyword>
<evidence type="ECO:0000256" key="1">
    <source>
        <dbReference type="ARBA" id="ARBA00002254"/>
    </source>
</evidence>
<name>A0A926EXJ8_9FIRM</name>
<reference evidence="11" key="1">
    <citation type="submission" date="2020-08" db="EMBL/GenBank/DDBJ databases">
        <title>Genome public.</title>
        <authorList>
            <person name="Liu C."/>
            <person name="Sun Q."/>
        </authorList>
    </citation>
    <scope>NUCLEOTIDE SEQUENCE</scope>
    <source>
        <strain evidence="11">BX21</strain>
    </source>
</reference>
<dbReference type="RefSeq" id="WP_262429785.1">
    <property type="nucleotide sequence ID" value="NZ_JACRTG010000018.1"/>
</dbReference>
<proteinExistence type="inferred from homology"/>
<dbReference type="InterPro" id="IPR005503">
    <property type="entry name" value="FliL"/>
</dbReference>
<dbReference type="EMBL" id="JACRTG010000018">
    <property type="protein sequence ID" value="MBC8588337.1"/>
    <property type="molecule type" value="Genomic_DNA"/>
</dbReference>
<protein>
    <recommendedName>
        <fullName evidence="10">Flagellar protein FliL</fullName>
    </recommendedName>
</protein>
<keyword evidence="5 10" id="KW-0145">Chemotaxis</keyword>
<keyword evidence="7 10" id="KW-0283">Flagellar rotation</keyword>
<evidence type="ECO:0000313" key="11">
    <source>
        <dbReference type="EMBL" id="MBC8588337.1"/>
    </source>
</evidence>
<evidence type="ECO:0000256" key="7">
    <source>
        <dbReference type="ARBA" id="ARBA00022779"/>
    </source>
</evidence>
<evidence type="ECO:0000256" key="6">
    <source>
        <dbReference type="ARBA" id="ARBA00022692"/>
    </source>
</evidence>
<evidence type="ECO:0000256" key="5">
    <source>
        <dbReference type="ARBA" id="ARBA00022500"/>
    </source>
</evidence>
<evidence type="ECO:0000313" key="12">
    <source>
        <dbReference type="Proteomes" id="UP000601171"/>
    </source>
</evidence>
<keyword evidence="9 10" id="KW-0472">Membrane</keyword>
<comment type="function">
    <text evidence="1 10">Controls the rotational direction of flagella during chemotaxis.</text>
</comment>
<dbReference type="GO" id="GO:0071978">
    <property type="term" value="P:bacterial-type flagellum-dependent swarming motility"/>
    <property type="evidence" value="ECO:0007669"/>
    <property type="project" value="TreeGrafter"/>
</dbReference>
<keyword evidence="12" id="KW-1185">Reference proteome</keyword>
<gene>
    <name evidence="11" type="ORF">H8707_08795</name>
</gene>
<evidence type="ECO:0000256" key="8">
    <source>
        <dbReference type="ARBA" id="ARBA00022989"/>
    </source>
</evidence>
<comment type="similarity">
    <text evidence="3 10">Belongs to the FliL family.</text>
</comment>
<evidence type="ECO:0000256" key="3">
    <source>
        <dbReference type="ARBA" id="ARBA00008281"/>
    </source>
</evidence>
<keyword evidence="11" id="KW-0966">Cell projection</keyword>
<comment type="caution">
    <text evidence="11">The sequence shown here is derived from an EMBL/GenBank/DDBJ whole genome shotgun (WGS) entry which is preliminary data.</text>
</comment>
<dbReference type="PANTHER" id="PTHR35091">
    <property type="entry name" value="FLAGELLAR PROTEIN FLIL"/>
    <property type="match status" value="1"/>
</dbReference>
<feature type="transmembrane region" description="Helical" evidence="10">
    <location>
        <begin position="16"/>
        <end position="37"/>
    </location>
</feature>
<keyword evidence="4 10" id="KW-1003">Cell membrane</keyword>
<evidence type="ECO:0000256" key="2">
    <source>
        <dbReference type="ARBA" id="ARBA00004162"/>
    </source>
</evidence>
<dbReference type="Pfam" id="PF03748">
    <property type="entry name" value="FliL"/>
    <property type="match status" value="1"/>
</dbReference>
<dbReference type="Proteomes" id="UP000601171">
    <property type="component" value="Unassembled WGS sequence"/>
</dbReference>
<keyword evidence="8 10" id="KW-1133">Transmembrane helix</keyword>
<dbReference type="GO" id="GO:0009425">
    <property type="term" value="C:bacterial-type flagellum basal body"/>
    <property type="evidence" value="ECO:0007669"/>
    <property type="project" value="InterPro"/>
</dbReference>
<keyword evidence="11" id="KW-0282">Flagellum</keyword>
<evidence type="ECO:0000256" key="4">
    <source>
        <dbReference type="ARBA" id="ARBA00022475"/>
    </source>
</evidence>